<evidence type="ECO:0000256" key="1">
    <source>
        <dbReference type="SAM" id="MobiDB-lite"/>
    </source>
</evidence>
<evidence type="ECO:0000313" key="2">
    <source>
        <dbReference type="EMBL" id="CAA0809898.1"/>
    </source>
</evidence>
<reference evidence="2" key="1">
    <citation type="submission" date="2019-12" db="EMBL/GenBank/DDBJ databases">
        <authorList>
            <person name="Scholes J."/>
        </authorList>
    </citation>
    <scope>NUCLEOTIDE SEQUENCE</scope>
</reference>
<proteinExistence type="predicted"/>
<evidence type="ECO:0000313" key="3">
    <source>
        <dbReference type="Proteomes" id="UP001153555"/>
    </source>
</evidence>
<dbReference type="OrthoDB" id="1925896at2759"/>
<comment type="caution">
    <text evidence="2">The sequence shown here is derived from an EMBL/GenBank/DDBJ whole genome shotgun (WGS) entry which is preliminary data.</text>
</comment>
<dbReference type="Proteomes" id="UP001153555">
    <property type="component" value="Unassembled WGS sequence"/>
</dbReference>
<feature type="region of interest" description="Disordered" evidence="1">
    <location>
        <begin position="82"/>
        <end position="118"/>
    </location>
</feature>
<dbReference type="AlphaFoldDB" id="A0A9N7MMA7"/>
<sequence>MASNNNVQILENHEFEISNSTRISHRYRTLSFTSMCSDSWDLSYGSSSSSSSSFLYLDDYPTFSPSTPLKFKGIPFSWEKNPGIPKNNQSSSKKKEYSEHLLPPPPAGSSNSGDKKSIHQEEIFPKKSNRFQQRDPFFAALVECSKDDDDDEHHGTKYYGTMWKGNSKNITRSLSDRFAFMNYTSCKRTCAVSVPNIYVRPKPSPHGFIDRRSS</sequence>
<keyword evidence="3" id="KW-1185">Reference proteome</keyword>
<dbReference type="PANTHER" id="PTHR33696">
    <property type="entry name" value="T22J18.15-RELATED"/>
    <property type="match status" value="1"/>
</dbReference>
<dbReference type="EMBL" id="CACSLK010004199">
    <property type="protein sequence ID" value="CAA0809898.1"/>
    <property type="molecule type" value="Genomic_DNA"/>
</dbReference>
<gene>
    <name evidence="2" type="ORF">SHERM_11807</name>
</gene>
<protein>
    <submittedName>
        <fullName evidence="2">Uncharacterized protein</fullName>
    </submittedName>
</protein>
<accession>A0A9N7MMA7</accession>
<name>A0A9N7MMA7_STRHE</name>
<dbReference type="PANTHER" id="PTHR33696:SF1">
    <property type="entry name" value="T22J18.15"/>
    <property type="match status" value="1"/>
</dbReference>
<organism evidence="2 3">
    <name type="scientific">Striga hermonthica</name>
    <name type="common">Purple witchweed</name>
    <name type="synonym">Buchnera hermonthica</name>
    <dbReference type="NCBI Taxonomy" id="68872"/>
    <lineage>
        <taxon>Eukaryota</taxon>
        <taxon>Viridiplantae</taxon>
        <taxon>Streptophyta</taxon>
        <taxon>Embryophyta</taxon>
        <taxon>Tracheophyta</taxon>
        <taxon>Spermatophyta</taxon>
        <taxon>Magnoliopsida</taxon>
        <taxon>eudicotyledons</taxon>
        <taxon>Gunneridae</taxon>
        <taxon>Pentapetalae</taxon>
        <taxon>asterids</taxon>
        <taxon>lamiids</taxon>
        <taxon>Lamiales</taxon>
        <taxon>Orobanchaceae</taxon>
        <taxon>Buchnereae</taxon>
        <taxon>Striga</taxon>
    </lineage>
</organism>